<evidence type="ECO:0000313" key="2">
    <source>
        <dbReference type="Proteomes" id="UP001239111"/>
    </source>
</evidence>
<dbReference type="Proteomes" id="UP001239111">
    <property type="component" value="Chromosome 2"/>
</dbReference>
<proteinExistence type="predicted"/>
<sequence>MINPESSNYPLGPRSSSSPALEKKTYTEKRRFWEDIASSKRESFQRSESEISHASQLTYHDSDSEGLSDVRERSDGELEIPGVDMSECSVAEKAHYFEEQIQRESTAAKGVIKSQSSYESSKNTTRLSGISISSEDDKSFGIFEESRGPLEEKSKDEMKFKDEKKDEEKDVRDLKAVVQQESREKNEGKVSEVKVDSMKKDEENVKKKDISDSKDEPKSSEEEAQESNTLRSDSSDKKDTKVLDLRRSSKDEKSASSSKDVDKKSVSKKTAPKSDQKTSEPASKSKVESDLSSKEVTAKSDKKAQDSKSDLNKRPEKADMKTKAIVSKESDKESKLKATKMQENVSKQLKDNETRSSVPKDKTGAKSIPSRQKSKEEPLSKSPPKKDKSKEDALSKSPPKKEKSISDAPKIEKSKVAAPSASTQAKSDRSSIFGKSPPKKDPMQDRAKKPIPAKGERRGSQTAKALDEDIPTESKRTTPIQSEASITSALSSSVSSKPVPTEVSKSVAGTAPTETKQSKGFEVTPGHEEHLPEKPITVAGKGISDTLVGGVQSTQETSKLSERPGITSSLVEVSSSSTQEISVKAGTVPDKSGTVLTESIPETTTQHSKEDTVISGITTERNVASSTESEISTAQETTVRSIQSSDSSTVALDSSRSLAIKSEEQIDSENALDRLTDEKRTGFRSSSLSSRDHSQKESVAIVSKKKSDADDALFERTRGSHEGEAYQPEQKDFESSILIGSKPKDTVDVKSESIVSHSGKVTTMTEGSFSSDLTMIEGATSQGAPATMKSSVTGLRDLDRGETVVKMALPSTSERDEISHEVNSSTGICKDSETVPRESKSIAGSHAEDLFIEQTIDSHKLYDSSTGQRVTEEIKESVAITTEKKIDTDDAFPKSMTGSHGKEVPQSDQEDSEKLVVIGSKPRDSFEAHSEAIVSQVARVTTMTEDSLLSDSKMIEGVESLRYGAPETITSPVTRLADLERGEPVVKTESSGVSERDKSSNELYSSIGACKLPEVVSKESMFVVSSDIIGSLIEQTKEAHELSDSTTSKRVIEDIKELGVDRGVVDKPVSTISKDEISLDIRTKAAPSEKEKISTLIEKTDIPGPYPIPDMEKRSQQENSHKVEKESEQPIPDQSGMSSTGRDKKDILAPTVAKHEDISGSKSQTVISKIGEFDQESQEESVDQLQKLMSISPTELGAKEILEGTSGARVSEKTHGIDYETKARINVETKHLPTNVSGLMTIESTLDSIVSENVSLNKKAQDPCKGEEAPDTSHALSESRLGISESTERRISSQGKEEYHTDLISKPSEDPGSVQVPSTEQSMREDLRKHSSLQEDPSKILFSPELTRISAVRLSGVSLSSEDEKSLEDFEEIERIVEEKTRLEMELDMKLGKSTSAPTDRTGVASAQSNDNAQGVKSDSFGQTSKAAKSDKKKPDDLSQFEDRKTGPTSGLPVREKSRDDIPKSLIPRREKSKDEITLIKPKREKSHGEIPKSMIPKRERSKEELPMKSVATAEHDKGSSANARIEKSKGEMEVQSARPKKEKSQGEIPKSMIPKREKSKDEFSVRDPIVVEGMKGSPETVKKEGSEGEIPKSSIPRREKSKEEFSIESSLTKDSGVPLHGMSKREKSFGEIPKSMIPRREKSKDEFSIKSPPSREKSCDEIPKSMIPRREKSKDEFSIKSPPSRERSCDEIPKSMIPRREKSKDEFSIKSPPSRERSCDEIPKSMIPRREKSKDEFSIKSPPSRERSCDEIPKSMIPRREKSKDEFSIKSPPSRERSCDEIPKSMIPRREKSKDEFSIKSPPSRERSCDEIPKSMIPRREKSKDEFSIKSPPSRERSCDEIPKSMIPRRGKSKDEFSIKSPPSREKSRDEIPKSMIPRRERSKDEFSIKSPPMRERSMDDLHKSALPLKRNSKDEGSAQPSVTREGSMGEIPRSMIPRREKSKDQISLKSPPTRSKTSDEVPESMIPRTERSSDEFPVKSPPSREKSSDEIPRSMIPRRERSKDEISIKSARIGEKSIDSISSSIEFEEEKSRRLSSGETISQVESSVSLVREKSSGEIPKSMIPVRSNSKDEFSIKSSSLKDTSQESLILKREKSSSELPKSMIPRREKSKEEFSIGSTLKKRGSKDDTPSTPELQREKSKSEIRRASIPKKDKSGGESFEKIGLMRNKSRDEIVRKTSLRKEKSTDEITTKVASKKVETKSDQTSKVPQKKGDTQLESSPKADVKKDSVPIKSGVKTRDVKEIRTSTSKSTASTSKSLPKTEISKGDTSKISSEKRRGSKDEPSKPVVKYAGSSKDSDSRSSSTKSDSPSPRTSIKSSKKIEPMKKEIGSVAITKKSGQDDLKSRNNDNEVVSEPQTHGSTLTDDTMNALKFGETCALEKAVTVITDQVVESKIVSSIGTTSEKGESERLQEHSKREIADSPETSLVSNVSDISMMNEDPSLLDTSSQMKSTERDMTGSPCSMTERVESGDLDEKILQRQKISAANIKEALSSFDSTVSTSTTSAHIECIGEFSGARVLEVLEPDDGQSRQDSMDVPSIETDEIRVQLENHGTNEEQNFDRQGSHVFSSGTMRSDSVTFSGATTMDLSLSRDSSMRQNTDIHNLTKTKKAKDSFEIDSPPLISPKSKIRELEIKPVDWMIGDEKIEVSDTLEPSQAFDKELEEYQNSLVQQDIQRLEENDSSSTDFEIPRIEETRVASDESSTQASSKSKFTVMPVNEQDLEMDTDLVEKKLDISCQELIDTLQREYDAKTPTDDRLEEITARPSDLPTKNSDKDDVGLNRDEIFKITESNVSQEFESSKSTNIPLETKTAINVIERDQFTILDEFQKPHDSTTVTKDDDLLSLYEENSKTNQELKDVTITKVQSDSIVDTKVGESIISQIGSDKIPTESQSGTRVNQQSLAETKVKQSYDLENYQEPPEPSEMQLKLESDTQSSESRDDVQLLSYKPVDPEKARKDDIRSGIEPHRVHKAHRDNKFDVKSKGWEDQKRSAEKREKSHGSHSETSLFKTKRDDLQGVDMSSRYAITVLDQVVKKEIAEVKENLQAAKQDLIEELSENRENMIQIEDSPSEFQFKLQPESIPNELPFLYKAPSFEKVSDSENLSTSSSPIAKPRRHDELLQSLNENLSDSGLTDQQSIIEVTSNVTTHVEDDAAQRSGMKSEDVPLVTPKAASRSGSIETETIEKDDNFTLQPPQPAPRRRQKPNQGTSESEAEFSSSESNYQSCEYGSGSRPCSSDVEALLSGTQVSSSEYETAKVSFGRSSSKATSQDYLTAASTLSSKDSMKSFDHSISSGQMCSLDSASEISETLMASEAEIEQDAIDDNLECILDDDDAKTAKQSQGDAGAKTFGTDSESPPKMKRSSEMIFSEVITPEPGSEGKSTDVKSSSSTTLPGKQQSSSASDSSDFKTAESMSSDGAKTSVLGAIPKRMNESLEEKSHSSSEQIDSKAESYSFEPDSLETKYAPPGNLDDNFGETFTGSSGLTLQQQLSMTSSSMSGVSLETVIEKEHTDRHSPDSDSFELVDKPDLIDDFVVVEEVGKEAEEFDSEGKGIRISSIAYTSSKNFDRDVENLIVEKGGSAKTQSQTSKNAPVDLFEFDSEESPRQSSNEEQYSQSFSDEEQYAEGSKKWIEMQFQQNEARLYDMEYERGPLEDIKEEEVADFEAGSSRIGSMGSQKESIGSFGSIRGSFGSTPDNYDALTAKRYFKPTDHDNVSLSSLQEFEHLENAVAENAKKREQQHSSSQDSSSNGSLPRRYTTSHSTHGDDVSVSSVKDFEVLEKACRDAHMIELRAREEEDLLDHESPENRYKLENLARAKAESQGSPAAGSFNPSTSGSDDYEKRIKEIDEIIKLAQASAEKIEKHEDIIGDVTQITSAVTVVTASSSLTKEKSSSATVTTVPGTSGGVNLMETSTDSLELEDNGTKNLMCRSSDSLELKMAIHVPPSLSSDSLNNARDAKYEQDKQSDPNRRISSDSLEFSTQELQDATKIDSKHDSSTSEG</sequence>
<accession>A0ACC2NWW5</accession>
<name>A0ACC2NWW5_9HYME</name>
<evidence type="ECO:0000313" key="1">
    <source>
        <dbReference type="EMBL" id="KAJ8675636.1"/>
    </source>
</evidence>
<gene>
    <name evidence="1" type="ORF">QAD02_011422</name>
</gene>
<protein>
    <submittedName>
        <fullName evidence="1">Uncharacterized protein</fullName>
    </submittedName>
</protein>
<comment type="caution">
    <text evidence="1">The sequence shown here is derived from an EMBL/GenBank/DDBJ whole genome shotgun (WGS) entry which is preliminary data.</text>
</comment>
<reference evidence="1" key="1">
    <citation type="submission" date="2023-04" db="EMBL/GenBank/DDBJ databases">
        <title>A chromosome-level genome assembly of the parasitoid wasp Eretmocerus hayati.</title>
        <authorList>
            <person name="Zhong Y."/>
            <person name="Liu S."/>
            <person name="Liu Y."/>
        </authorList>
    </citation>
    <scope>NUCLEOTIDE SEQUENCE</scope>
    <source>
        <strain evidence="1">ZJU_SS_LIU_2023</strain>
    </source>
</reference>
<dbReference type="EMBL" id="CM056742">
    <property type="protein sequence ID" value="KAJ8675636.1"/>
    <property type="molecule type" value="Genomic_DNA"/>
</dbReference>
<keyword evidence="2" id="KW-1185">Reference proteome</keyword>
<organism evidence="1 2">
    <name type="scientific">Eretmocerus hayati</name>
    <dbReference type="NCBI Taxonomy" id="131215"/>
    <lineage>
        <taxon>Eukaryota</taxon>
        <taxon>Metazoa</taxon>
        <taxon>Ecdysozoa</taxon>
        <taxon>Arthropoda</taxon>
        <taxon>Hexapoda</taxon>
        <taxon>Insecta</taxon>
        <taxon>Pterygota</taxon>
        <taxon>Neoptera</taxon>
        <taxon>Endopterygota</taxon>
        <taxon>Hymenoptera</taxon>
        <taxon>Apocrita</taxon>
        <taxon>Proctotrupomorpha</taxon>
        <taxon>Chalcidoidea</taxon>
        <taxon>Aphelinidae</taxon>
        <taxon>Aphelininae</taxon>
        <taxon>Eretmocerus</taxon>
    </lineage>
</organism>